<dbReference type="PANTHER" id="PTHR32071">
    <property type="entry name" value="TRANSCRIPTIONAL REGULATORY PROTEIN"/>
    <property type="match status" value="1"/>
</dbReference>
<gene>
    <name evidence="8" type="ORF">S03H2_50272</name>
</gene>
<comment type="caution">
    <text evidence="8">The sequence shown here is derived from an EMBL/GenBank/DDBJ whole genome shotgun (WGS) entry which is preliminary data.</text>
</comment>
<dbReference type="AlphaFoldDB" id="X1H1L8"/>
<dbReference type="GO" id="GO:0006355">
    <property type="term" value="P:regulation of DNA-templated transcription"/>
    <property type="evidence" value="ECO:0007669"/>
    <property type="project" value="InterPro"/>
</dbReference>
<dbReference type="GO" id="GO:0005524">
    <property type="term" value="F:ATP binding"/>
    <property type="evidence" value="ECO:0007669"/>
    <property type="project" value="UniProtKB-KW"/>
</dbReference>
<dbReference type="Gene3D" id="1.10.10.60">
    <property type="entry name" value="Homeodomain-like"/>
    <property type="match status" value="1"/>
</dbReference>
<dbReference type="InterPro" id="IPR002197">
    <property type="entry name" value="HTH_Fis"/>
</dbReference>
<dbReference type="PROSITE" id="PS00688">
    <property type="entry name" value="SIGMA54_INTERACT_3"/>
    <property type="match status" value="1"/>
</dbReference>
<name>X1H1L8_9ZZZZ</name>
<dbReference type="InterPro" id="IPR002078">
    <property type="entry name" value="Sigma_54_int"/>
</dbReference>
<reference evidence="8" key="1">
    <citation type="journal article" date="2014" name="Front. Microbiol.">
        <title>High frequency of phylogenetically diverse reductive dehalogenase-homologous genes in deep subseafloor sedimentary metagenomes.</title>
        <authorList>
            <person name="Kawai M."/>
            <person name="Futagami T."/>
            <person name="Toyoda A."/>
            <person name="Takaki Y."/>
            <person name="Nishi S."/>
            <person name="Hori S."/>
            <person name="Arai W."/>
            <person name="Tsubouchi T."/>
            <person name="Morono Y."/>
            <person name="Uchiyama I."/>
            <person name="Ito T."/>
            <person name="Fujiyama A."/>
            <person name="Inagaki F."/>
            <person name="Takami H."/>
        </authorList>
    </citation>
    <scope>NUCLEOTIDE SEQUENCE</scope>
    <source>
        <strain evidence="8">Expedition CK06-06</strain>
    </source>
</reference>
<evidence type="ECO:0000313" key="8">
    <source>
        <dbReference type="EMBL" id="GAH64036.1"/>
    </source>
</evidence>
<dbReference type="InterPro" id="IPR058031">
    <property type="entry name" value="AAA_lid_NorR"/>
</dbReference>
<dbReference type="Pfam" id="PF02954">
    <property type="entry name" value="HTH_8"/>
    <property type="match status" value="1"/>
</dbReference>
<keyword evidence="5" id="KW-0010">Activator</keyword>
<evidence type="ECO:0000256" key="5">
    <source>
        <dbReference type="ARBA" id="ARBA00023159"/>
    </source>
</evidence>
<dbReference type="EMBL" id="BARU01031820">
    <property type="protein sequence ID" value="GAH64036.1"/>
    <property type="molecule type" value="Genomic_DNA"/>
</dbReference>
<evidence type="ECO:0000256" key="3">
    <source>
        <dbReference type="ARBA" id="ARBA00023015"/>
    </source>
</evidence>
<dbReference type="SUPFAM" id="SSF46689">
    <property type="entry name" value="Homeodomain-like"/>
    <property type="match status" value="1"/>
</dbReference>
<keyword evidence="3" id="KW-0805">Transcription regulation</keyword>
<keyword evidence="2" id="KW-0067">ATP-binding</keyword>
<evidence type="ECO:0000256" key="6">
    <source>
        <dbReference type="ARBA" id="ARBA00023163"/>
    </source>
</evidence>
<keyword evidence="6" id="KW-0804">Transcription</keyword>
<dbReference type="InterPro" id="IPR009057">
    <property type="entry name" value="Homeodomain-like_sf"/>
</dbReference>
<dbReference type="PROSITE" id="PS50045">
    <property type="entry name" value="SIGMA54_INTERACT_4"/>
    <property type="match status" value="1"/>
</dbReference>
<evidence type="ECO:0000256" key="1">
    <source>
        <dbReference type="ARBA" id="ARBA00022741"/>
    </source>
</evidence>
<evidence type="ECO:0000256" key="2">
    <source>
        <dbReference type="ARBA" id="ARBA00022840"/>
    </source>
</evidence>
<keyword evidence="4" id="KW-0238">DNA-binding</keyword>
<proteinExistence type="predicted"/>
<dbReference type="InterPro" id="IPR025944">
    <property type="entry name" value="Sigma_54_int_dom_CS"/>
</dbReference>
<organism evidence="8">
    <name type="scientific">marine sediment metagenome</name>
    <dbReference type="NCBI Taxonomy" id="412755"/>
    <lineage>
        <taxon>unclassified sequences</taxon>
        <taxon>metagenomes</taxon>
        <taxon>ecological metagenomes</taxon>
    </lineage>
</organism>
<dbReference type="InterPro" id="IPR027417">
    <property type="entry name" value="P-loop_NTPase"/>
</dbReference>
<dbReference type="SUPFAM" id="SSF52540">
    <property type="entry name" value="P-loop containing nucleoside triphosphate hydrolases"/>
    <property type="match status" value="1"/>
</dbReference>
<evidence type="ECO:0000259" key="7">
    <source>
        <dbReference type="PROSITE" id="PS50045"/>
    </source>
</evidence>
<feature type="non-terminal residue" evidence="8">
    <location>
        <position position="1"/>
    </location>
</feature>
<dbReference type="PRINTS" id="PR01590">
    <property type="entry name" value="HTHFIS"/>
</dbReference>
<feature type="domain" description="Sigma-54 factor interaction" evidence="7">
    <location>
        <begin position="1"/>
        <end position="64"/>
    </location>
</feature>
<dbReference type="Gene3D" id="1.10.8.60">
    <property type="match status" value="1"/>
</dbReference>
<dbReference type="GO" id="GO:0043565">
    <property type="term" value="F:sequence-specific DNA binding"/>
    <property type="evidence" value="ECO:0007669"/>
    <property type="project" value="InterPro"/>
</dbReference>
<keyword evidence="1" id="KW-0547">Nucleotide-binding</keyword>
<accession>X1H1L8</accession>
<dbReference type="Pfam" id="PF25601">
    <property type="entry name" value="AAA_lid_14"/>
    <property type="match status" value="1"/>
</dbReference>
<evidence type="ECO:0000256" key="4">
    <source>
        <dbReference type="ARBA" id="ARBA00023125"/>
    </source>
</evidence>
<sequence length="141" mass="15893">IYLPPLRERREDIPLLTEHYIRRLAEEHGKSISGITPGAQRALNAYDWPGNVRELINALETMIVLTRSEELDEELIPPEIRPEGDQPQAADLGPGMSLAGAERVLIAQTLEMTGGNRQQAARILRIGQRTLYRKIKQYGLN</sequence>
<dbReference type="PANTHER" id="PTHR32071:SF57">
    <property type="entry name" value="C4-DICARBOXYLATE TRANSPORT TRANSCRIPTIONAL REGULATORY PROTEIN DCTD"/>
    <property type="match status" value="1"/>
</dbReference>
<protein>
    <recommendedName>
        <fullName evidence="7">Sigma-54 factor interaction domain-containing protein</fullName>
    </recommendedName>
</protein>
<dbReference type="FunFam" id="1.10.8.60:FF:000014">
    <property type="entry name" value="DNA-binding transcriptional regulator NtrC"/>
    <property type="match status" value="1"/>
</dbReference>